<proteinExistence type="predicted"/>
<comment type="caution">
    <text evidence="1">The sequence shown here is derived from an EMBL/GenBank/DDBJ whole genome shotgun (WGS) entry which is preliminary data.</text>
</comment>
<sequence length="107" mass="11864">MVIRKAARNHMGVMKLWTTDKSTFPLLFCAAFAATVGISTAVRAIFHSPDVCVSKTKRTTALHYTAEDGDQWRARRLEIAQGNPNRVNQTREFAEVLEKSAAKAPST</sequence>
<accession>A0AAD5Q3K8</accession>
<name>A0AAD5Q3K8_PYTIN</name>
<gene>
    <name evidence="1" type="ORF">P43SY_000471</name>
</gene>
<evidence type="ECO:0000313" key="2">
    <source>
        <dbReference type="Proteomes" id="UP001209570"/>
    </source>
</evidence>
<dbReference type="AlphaFoldDB" id="A0AAD5Q3K8"/>
<dbReference type="InterPro" id="IPR010530">
    <property type="entry name" value="B12D"/>
</dbReference>
<protein>
    <submittedName>
        <fullName evidence="1">Uncharacterized protein</fullName>
    </submittedName>
</protein>
<reference evidence="1" key="1">
    <citation type="submission" date="2021-12" db="EMBL/GenBank/DDBJ databases">
        <title>Prjna785345.</title>
        <authorList>
            <person name="Rujirawat T."/>
            <person name="Krajaejun T."/>
        </authorList>
    </citation>
    <scope>NUCLEOTIDE SEQUENCE</scope>
    <source>
        <strain evidence="1">Pi057C3</strain>
    </source>
</reference>
<dbReference type="Pfam" id="PF06522">
    <property type="entry name" value="B12D"/>
    <property type="match status" value="1"/>
</dbReference>
<organism evidence="1 2">
    <name type="scientific">Pythium insidiosum</name>
    <name type="common">Pythiosis disease agent</name>
    <dbReference type="NCBI Taxonomy" id="114742"/>
    <lineage>
        <taxon>Eukaryota</taxon>
        <taxon>Sar</taxon>
        <taxon>Stramenopiles</taxon>
        <taxon>Oomycota</taxon>
        <taxon>Peronosporomycetes</taxon>
        <taxon>Pythiales</taxon>
        <taxon>Pythiaceae</taxon>
        <taxon>Pythium</taxon>
    </lineage>
</organism>
<dbReference type="Proteomes" id="UP001209570">
    <property type="component" value="Unassembled WGS sequence"/>
</dbReference>
<evidence type="ECO:0000313" key="1">
    <source>
        <dbReference type="EMBL" id="KAJ0395173.1"/>
    </source>
</evidence>
<dbReference type="EMBL" id="JAKCXM010000360">
    <property type="protein sequence ID" value="KAJ0395173.1"/>
    <property type="molecule type" value="Genomic_DNA"/>
</dbReference>
<keyword evidence="2" id="KW-1185">Reference proteome</keyword>